<dbReference type="SUPFAM" id="SSF53383">
    <property type="entry name" value="PLP-dependent transferases"/>
    <property type="match status" value="1"/>
</dbReference>
<keyword evidence="3 7" id="KW-0032">Aminotransferase</keyword>
<dbReference type="Gene3D" id="3.90.1150.10">
    <property type="entry name" value="Aspartate Aminotransferase, domain 1"/>
    <property type="match status" value="1"/>
</dbReference>
<dbReference type="CDD" id="cd00610">
    <property type="entry name" value="OAT_like"/>
    <property type="match status" value="1"/>
</dbReference>
<evidence type="ECO:0000256" key="1">
    <source>
        <dbReference type="ARBA" id="ARBA00001933"/>
    </source>
</evidence>
<dbReference type="InterPro" id="IPR015422">
    <property type="entry name" value="PyrdxlP-dep_Trfase_small"/>
</dbReference>
<dbReference type="PROSITE" id="PS00600">
    <property type="entry name" value="AA_TRANSFER_CLASS_3"/>
    <property type="match status" value="1"/>
</dbReference>
<dbReference type="EC" id="2.6.1.11" evidence="7"/>
<dbReference type="EMBL" id="CAOF01000121">
    <property type="protein sequence ID" value="CCO47605.1"/>
    <property type="molecule type" value="Genomic_DNA"/>
</dbReference>
<sequence length="447" mass="49495">MTQLIHRHCHHQPPVAQRGEGVYLFDQTGKRYFDACGGAAVSNLGHNNPVIKQAISQQLDSLPFVHSGFFTTEVAEKLAEKLIQLSPDPLNHVYLVSGGSEAVESALKLARQYFLEQGKESKSQFIARRQSYHGNTLGALSVGGNEWRRAPFRPLLKATHHISPCYPYRDKKTDETEFEYGQRVANELEQTLMDVGADNVMAFVAETVVGATVGSLAPVEGYFKRIREICDKYDVLLILDEVMCGVGRTGSFYAFEQEGIVPDMVTIAKGLGGGYQPIGATVVSSKIYQTIAQGTGYFQHGHTFNAHPMACASALATVTEIVDGHYLKRVNSLSEKLFKELRTRFDHHPKVGDIRGRGLFIGLELVEEKATKTPFSPSSQLEKKVKATAMEKGLMCYPMKGTIDGKNGHHLLLAPHFIMSDEQVFELVDRLEATFEALFAEELVCQP</sequence>
<evidence type="ECO:0000313" key="8">
    <source>
        <dbReference type="Proteomes" id="UP000018211"/>
    </source>
</evidence>
<dbReference type="GO" id="GO:0030170">
    <property type="term" value="F:pyridoxal phosphate binding"/>
    <property type="evidence" value="ECO:0007669"/>
    <property type="project" value="InterPro"/>
</dbReference>
<dbReference type="InterPro" id="IPR005814">
    <property type="entry name" value="Aminotrans_3"/>
</dbReference>
<dbReference type="InterPro" id="IPR049704">
    <property type="entry name" value="Aminotrans_3_PPA_site"/>
</dbReference>
<evidence type="ECO:0000256" key="6">
    <source>
        <dbReference type="RuleBase" id="RU003560"/>
    </source>
</evidence>
<dbReference type="PANTHER" id="PTHR43094">
    <property type="entry name" value="AMINOTRANSFERASE"/>
    <property type="match status" value="1"/>
</dbReference>
<dbReference type="NCBIfam" id="NF005685">
    <property type="entry name" value="PRK07483.1"/>
    <property type="match status" value="1"/>
</dbReference>
<evidence type="ECO:0000256" key="2">
    <source>
        <dbReference type="ARBA" id="ARBA00008954"/>
    </source>
</evidence>
<evidence type="ECO:0000256" key="5">
    <source>
        <dbReference type="ARBA" id="ARBA00022898"/>
    </source>
</evidence>
<dbReference type="GO" id="GO:0005829">
    <property type="term" value="C:cytosol"/>
    <property type="evidence" value="ECO:0007669"/>
    <property type="project" value="TreeGrafter"/>
</dbReference>
<keyword evidence="4 7" id="KW-0808">Transferase</keyword>
<dbReference type="RefSeq" id="WP_022612357.1">
    <property type="nucleotide sequence ID" value="NZ_LK391965.1"/>
</dbReference>
<evidence type="ECO:0000256" key="3">
    <source>
        <dbReference type="ARBA" id="ARBA00022576"/>
    </source>
</evidence>
<reference evidence="7 8" key="1">
    <citation type="journal article" date="2013" name="ISME J.">
        <title>Comparative genomics of pathogenic lineages of Vibrio nigripulchritudo identifies virulence-associated traits.</title>
        <authorList>
            <person name="Goudenege D."/>
            <person name="Labreuche Y."/>
            <person name="Krin E."/>
            <person name="Ansquer D."/>
            <person name="Mangenot S."/>
            <person name="Calteau A."/>
            <person name="Medigue C."/>
            <person name="Mazel D."/>
            <person name="Polz M.F."/>
            <person name="Le Roux F."/>
        </authorList>
    </citation>
    <scope>NUCLEOTIDE SEQUENCE [LARGE SCALE GENOMIC DNA]</scope>
    <source>
        <strain evidence="7 8">SOn1</strain>
    </source>
</reference>
<comment type="caution">
    <text evidence="7">The sequence shown here is derived from an EMBL/GenBank/DDBJ whole genome shotgun (WGS) entry which is preliminary data.</text>
</comment>
<comment type="similarity">
    <text evidence="2 6">Belongs to the class-III pyridoxal-phosphate-dependent aminotransferase family.</text>
</comment>
<dbReference type="Gene3D" id="3.40.640.10">
    <property type="entry name" value="Type I PLP-dependent aspartate aminotransferase-like (Major domain)"/>
    <property type="match status" value="1"/>
</dbReference>
<comment type="cofactor">
    <cofactor evidence="1">
        <name>pyridoxal 5'-phosphate</name>
        <dbReference type="ChEBI" id="CHEBI:597326"/>
    </cofactor>
</comment>
<dbReference type="PANTHER" id="PTHR43094:SF1">
    <property type="entry name" value="AMINOTRANSFERASE CLASS-III"/>
    <property type="match status" value="1"/>
</dbReference>
<dbReference type="Proteomes" id="UP000018211">
    <property type="component" value="Unassembled WGS sequence"/>
</dbReference>
<evidence type="ECO:0000256" key="4">
    <source>
        <dbReference type="ARBA" id="ARBA00022679"/>
    </source>
</evidence>
<dbReference type="GO" id="GO:0003992">
    <property type="term" value="F:N2-acetyl-L-ornithine:2-oxoglutarate 5-aminotransferase activity"/>
    <property type="evidence" value="ECO:0007669"/>
    <property type="project" value="UniProtKB-EC"/>
</dbReference>
<dbReference type="AlphaFoldDB" id="A0AAV2VSQ1"/>
<gene>
    <name evidence="7" type="ORF">VIBNISOn1_300030</name>
</gene>
<dbReference type="InterPro" id="IPR015421">
    <property type="entry name" value="PyrdxlP-dep_Trfase_major"/>
</dbReference>
<evidence type="ECO:0000313" key="7">
    <source>
        <dbReference type="EMBL" id="CCO47605.1"/>
    </source>
</evidence>
<proteinExistence type="inferred from homology"/>
<dbReference type="InterPro" id="IPR015424">
    <property type="entry name" value="PyrdxlP-dep_Trfase"/>
</dbReference>
<name>A0AAV2VSQ1_9VIBR</name>
<keyword evidence="5 6" id="KW-0663">Pyridoxal phosphate</keyword>
<protein>
    <submittedName>
        <fullName evidence="7">Acetylornithine transaminase</fullName>
        <ecNumber evidence="7">2.6.1.11</ecNumber>
    </submittedName>
</protein>
<organism evidence="7 8">
    <name type="scientific">Vibrio nigripulchritudo SOn1</name>
    <dbReference type="NCBI Taxonomy" id="1238450"/>
    <lineage>
        <taxon>Bacteria</taxon>
        <taxon>Pseudomonadati</taxon>
        <taxon>Pseudomonadota</taxon>
        <taxon>Gammaproteobacteria</taxon>
        <taxon>Vibrionales</taxon>
        <taxon>Vibrionaceae</taxon>
        <taxon>Vibrio</taxon>
    </lineage>
</organism>
<dbReference type="Pfam" id="PF00202">
    <property type="entry name" value="Aminotran_3"/>
    <property type="match status" value="1"/>
</dbReference>
<dbReference type="FunFam" id="3.40.640.10:FF:000014">
    <property type="entry name" value="Adenosylmethionine-8-amino-7-oxononanoate aminotransferase, probable"/>
    <property type="match status" value="1"/>
</dbReference>
<accession>A0AAV2VSQ1</accession>